<feature type="transmembrane region" description="Helical" evidence="8">
    <location>
        <begin position="88"/>
        <end position="111"/>
    </location>
</feature>
<proteinExistence type="inferred from homology"/>
<evidence type="ECO:0000259" key="9">
    <source>
        <dbReference type="PROSITE" id="PS50928"/>
    </source>
</evidence>
<keyword evidence="7 8" id="KW-0472">Membrane</keyword>
<evidence type="ECO:0000256" key="7">
    <source>
        <dbReference type="ARBA" id="ARBA00023136"/>
    </source>
</evidence>
<keyword evidence="11" id="KW-1185">Reference proteome</keyword>
<keyword evidence="2 8" id="KW-0813">Transport</keyword>
<dbReference type="Proteomes" id="UP000268229">
    <property type="component" value="Chromosome"/>
</dbReference>
<dbReference type="Pfam" id="PF00528">
    <property type="entry name" value="BPD_transp_1"/>
    <property type="match status" value="2"/>
</dbReference>
<dbReference type="SUPFAM" id="SSF161098">
    <property type="entry name" value="MetI-like"/>
    <property type="match status" value="2"/>
</dbReference>
<feature type="transmembrane region" description="Helical" evidence="8">
    <location>
        <begin position="343"/>
        <end position="369"/>
    </location>
</feature>
<sequence length="514" mass="56788">MSRIVIASILALLSLGFLAVMVIAPLIALATYENESLAWAVLQDDYIQIKIGWTTLQAAITCIFTLILGVPIAWVLARLDFRGRLWILRLIMLPFVMPTLVAGIGVLALFGSHGLLWPGWEDSPYLLLYGNIFFNLPVLIRSAYQGFLQVPSTRLYTAQTLGAETWQRFCHIDLPVLKPWLAGGLCLVFLYCFSGFGLALLLGGSHYTTIEVEIYQLVAYELDMAQAAVLVWIVLAITALAGFLYAYLSRHTASDKNIYPLSPKPAQTYIEKILLTVALVLLFACCGLPLIAILLQATRAGNSWGVLLEIDTLLAVWNTLRFTFFAMLIALLLGILHTCLARLVLWVRSLTFLPFMVSPICIAFGVLLLYPEWTASLPLLISTYALLAYPFIAKDLISAWDALPQSYTSAARSIGATPFQTALYVTIPLLLPALRRGLTLAAATCVGEFAATLFLSRPEWQTLTTLIYRHLSTAGSDNHDRAMVLTVFLMILALSVFMLLDNADRTNKVSTKII</sequence>
<dbReference type="PANTHER" id="PTHR43357:SF4">
    <property type="entry name" value="INNER MEMBRANE ABC TRANSPORTER PERMEASE PROTEIN YDCV"/>
    <property type="match status" value="1"/>
</dbReference>
<evidence type="ECO:0000256" key="5">
    <source>
        <dbReference type="ARBA" id="ARBA00022692"/>
    </source>
</evidence>
<feature type="transmembrane region" description="Helical" evidence="8">
    <location>
        <begin position="315"/>
        <end position="336"/>
    </location>
</feature>
<feature type="transmembrane region" description="Helical" evidence="8">
    <location>
        <begin position="269"/>
        <end position="295"/>
    </location>
</feature>
<evidence type="ECO:0000313" key="10">
    <source>
        <dbReference type="EMBL" id="VEJ22014.1"/>
    </source>
</evidence>
<dbReference type="InterPro" id="IPR000515">
    <property type="entry name" value="MetI-like"/>
</dbReference>
<dbReference type="OrthoDB" id="9804629at2"/>
<evidence type="ECO:0000256" key="4">
    <source>
        <dbReference type="ARBA" id="ARBA00022519"/>
    </source>
</evidence>
<gene>
    <name evidence="10" type="primary">cysW_2</name>
    <name evidence="10" type="ORF">NCTC12227_01787</name>
</gene>
<feature type="domain" description="ABC transmembrane type-1" evidence="9">
    <location>
        <begin position="51"/>
        <end position="241"/>
    </location>
</feature>
<reference evidence="10 11" key="1">
    <citation type="submission" date="2018-12" db="EMBL/GenBank/DDBJ databases">
        <authorList>
            <consortium name="Pathogen Informatics"/>
        </authorList>
    </citation>
    <scope>NUCLEOTIDE SEQUENCE [LARGE SCALE GENOMIC DNA]</scope>
    <source>
        <strain evidence="10 11">NCTC12227</strain>
    </source>
</reference>
<comment type="similarity">
    <text evidence="8">Belongs to the binding-protein-dependent transport system permease family.</text>
</comment>
<dbReference type="PANTHER" id="PTHR43357">
    <property type="entry name" value="INNER MEMBRANE ABC TRANSPORTER PERMEASE PROTEIN YDCV"/>
    <property type="match status" value="1"/>
</dbReference>
<keyword evidence="5 8" id="KW-0812">Transmembrane</keyword>
<feature type="transmembrane region" description="Helical" evidence="8">
    <location>
        <begin position="123"/>
        <end position="144"/>
    </location>
</feature>
<keyword evidence="3" id="KW-1003">Cell membrane</keyword>
<dbReference type="GO" id="GO:0005886">
    <property type="term" value="C:plasma membrane"/>
    <property type="evidence" value="ECO:0007669"/>
    <property type="project" value="UniProtKB-SubCell"/>
</dbReference>
<evidence type="ECO:0000256" key="2">
    <source>
        <dbReference type="ARBA" id="ARBA00022448"/>
    </source>
</evidence>
<dbReference type="RefSeq" id="WP_126305019.1">
    <property type="nucleotide sequence ID" value="NZ_LR134516.1"/>
</dbReference>
<evidence type="ECO:0000256" key="8">
    <source>
        <dbReference type="RuleBase" id="RU363032"/>
    </source>
</evidence>
<dbReference type="AlphaFoldDB" id="A0A448UDS4"/>
<name>A0A448UDS4_9NEIS</name>
<dbReference type="PROSITE" id="PS50928">
    <property type="entry name" value="ABC_TM1"/>
    <property type="match status" value="2"/>
</dbReference>
<evidence type="ECO:0000256" key="1">
    <source>
        <dbReference type="ARBA" id="ARBA00004429"/>
    </source>
</evidence>
<evidence type="ECO:0000256" key="6">
    <source>
        <dbReference type="ARBA" id="ARBA00022989"/>
    </source>
</evidence>
<dbReference type="EMBL" id="LR134516">
    <property type="protein sequence ID" value="VEJ22014.1"/>
    <property type="molecule type" value="Genomic_DNA"/>
</dbReference>
<accession>A0A448UDS4</accession>
<evidence type="ECO:0000256" key="3">
    <source>
        <dbReference type="ARBA" id="ARBA00022475"/>
    </source>
</evidence>
<dbReference type="Gene3D" id="1.10.3720.10">
    <property type="entry name" value="MetI-like"/>
    <property type="match status" value="2"/>
</dbReference>
<dbReference type="InterPro" id="IPR035906">
    <property type="entry name" value="MetI-like_sf"/>
</dbReference>
<organism evidence="10 11">
    <name type="scientific">Neisseria animaloris</name>
    <dbReference type="NCBI Taxonomy" id="326522"/>
    <lineage>
        <taxon>Bacteria</taxon>
        <taxon>Pseudomonadati</taxon>
        <taxon>Pseudomonadota</taxon>
        <taxon>Betaproteobacteria</taxon>
        <taxon>Neisseriales</taxon>
        <taxon>Neisseriaceae</taxon>
        <taxon>Neisseria</taxon>
    </lineage>
</organism>
<feature type="transmembrane region" description="Helical" evidence="8">
    <location>
        <begin position="180"/>
        <end position="204"/>
    </location>
</feature>
<feature type="domain" description="ABC transmembrane type-1" evidence="9">
    <location>
        <begin position="316"/>
        <end position="500"/>
    </location>
</feature>
<keyword evidence="4" id="KW-0997">Cell inner membrane</keyword>
<evidence type="ECO:0000313" key="11">
    <source>
        <dbReference type="Proteomes" id="UP000268229"/>
    </source>
</evidence>
<feature type="transmembrane region" description="Helical" evidence="8">
    <location>
        <begin position="224"/>
        <end position="248"/>
    </location>
</feature>
<dbReference type="CDD" id="cd06261">
    <property type="entry name" value="TM_PBP2"/>
    <property type="match status" value="2"/>
</dbReference>
<comment type="subcellular location">
    <subcellularLocation>
        <location evidence="1">Cell inner membrane</location>
        <topology evidence="1">Multi-pass membrane protein</topology>
    </subcellularLocation>
    <subcellularLocation>
        <location evidence="8">Cell membrane</location>
        <topology evidence="8">Multi-pass membrane protein</topology>
    </subcellularLocation>
</comment>
<protein>
    <submittedName>
        <fullName evidence="10">Putative transporter</fullName>
    </submittedName>
</protein>
<dbReference type="STRING" id="326522.BWD08_11065"/>
<feature type="transmembrane region" description="Helical" evidence="8">
    <location>
        <begin position="54"/>
        <end position="76"/>
    </location>
</feature>
<feature type="transmembrane region" description="Helical" evidence="8">
    <location>
        <begin position="482"/>
        <end position="500"/>
    </location>
</feature>
<dbReference type="KEGG" id="nani:NCTC12227_01787"/>
<dbReference type="GO" id="GO:0055085">
    <property type="term" value="P:transmembrane transport"/>
    <property type="evidence" value="ECO:0007669"/>
    <property type="project" value="InterPro"/>
</dbReference>
<keyword evidence="6 8" id="KW-1133">Transmembrane helix</keyword>